<name>A0ABN1TKX3_9ACTN</name>
<evidence type="ECO:0000256" key="3">
    <source>
        <dbReference type="ARBA" id="ARBA00011870"/>
    </source>
</evidence>
<sequence length="612" mass="62877">MTSGSETDRLALATPEDQHTAADWEKATAAVLRKAGRLSESDADADVWNKLTRTTLDGIAVAPIGTSAATADLPATGVPGAAPFTRGRLAEKPEIGWDVRAHFSGLAAKDVNEAALLDLENGVNSLWLHVGGVLAPAELGTALKGVFLDLAPVTLDAPEDPIAAATAFVALLGELDVTPAEGTNLGADPIGAQVRGEGAISLDVVDAVAELAKQAGTLGVVVDGSAIHDQGASDAQELGYSLAVGVTYLRRLVAAGFSLEEALGLIEFRYAATAEQFPTIAKFRAARRLWARVAELSGAEAAAGGQRQHAVTSRPMMAKYDPYVNMLRTTVAAFAAGVGGAEAITVLPFDAPLGQPSVLGRRNARNTSALLISESHIAKVVDPAGGSYAVEKLTDDLAQAGWAEFTRIEEAGGIAAALEDGSLLGRVEAVVEAREAEIARRKRPLTGVSEFPNLAEVLPERPANPDADEVRRYGASFEALRDEPATGTVFLATLGPVAAHTARATFASNLFAARGIGVDVAGATDGVDALVAAYAGQPVVCLAGADKTYAEWGAAAAEALRAAGARHIILAGKPGEKTVEPSLVDDACSVGVDALTFLTTTRAHLAGEGADA</sequence>
<dbReference type="RefSeq" id="WP_343990722.1">
    <property type="nucleotide sequence ID" value="NZ_BAAALG010000001.1"/>
</dbReference>
<dbReference type="Gene3D" id="3.40.50.280">
    <property type="entry name" value="Cobalamin-binding domain"/>
    <property type="match status" value="1"/>
</dbReference>
<reference evidence="9 10" key="1">
    <citation type="journal article" date="2019" name="Int. J. Syst. Evol. Microbiol.">
        <title>The Global Catalogue of Microorganisms (GCM) 10K type strain sequencing project: providing services to taxonomists for standard genome sequencing and annotation.</title>
        <authorList>
            <consortium name="The Broad Institute Genomics Platform"/>
            <consortium name="The Broad Institute Genome Sequencing Center for Infectious Disease"/>
            <person name="Wu L."/>
            <person name="Ma J."/>
        </authorList>
    </citation>
    <scope>NUCLEOTIDE SEQUENCE [LARGE SCALE GENOMIC DNA]</scope>
    <source>
        <strain evidence="9 10">JCM 13008</strain>
    </source>
</reference>
<evidence type="ECO:0000256" key="2">
    <source>
        <dbReference type="ARBA" id="ARBA00008465"/>
    </source>
</evidence>
<keyword evidence="10" id="KW-1185">Reference proteome</keyword>
<dbReference type="SUPFAM" id="SSF52242">
    <property type="entry name" value="Cobalamin (vitamin B12)-binding domain"/>
    <property type="match status" value="1"/>
</dbReference>
<evidence type="ECO:0000256" key="7">
    <source>
        <dbReference type="SAM" id="MobiDB-lite"/>
    </source>
</evidence>
<evidence type="ECO:0000313" key="10">
    <source>
        <dbReference type="Proteomes" id="UP001501581"/>
    </source>
</evidence>
<dbReference type="SUPFAM" id="SSF51703">
    <property type="entry name" value="Cobalamin (vitamin B12)-dependent enzymes"/>
    <property type="match status" value="1"/>
</dbReference>
<proteinExistence type="inferred from homology"/>
<evidence type="ECO:0000259" key="8">
    <source>
        <dbReference type="Pfam" id="PF01642"/>
    </source>
</evidence>
<comment type="caution">
    <text evidence="9">The sequence shown here is derived from an EMBL/GenBank/DDBJ whole genome shotgun (WGS) entry which is preliminary data.</text>
</comment>
<comment type="subunit">
    <text evidence="3">Heterodimer of an alpha and a beta chain.</text>
</comment>
<gene>
    <name evidence="9" type="ORF">GCM10009668_03550</name>
</gene>
<dbReference type="InterPro" id="IPR016176">
    <property type="entry name" value="Cbl-dep_enz_cat"/>
</dbReference>
<evidence type="ECO:0000256" key="1">
    <source>
        <dbReference type="ARBA" id="ARBA00001922"/>
    </source>
</evidence>
<evidence type="ECO:0000256" key="5">
    <source>
        <dbReference type="ARBA" id="ARBA00023235"/>
    </source>
</evidence>
<evidence type="ECO:0000256" key="6">
    <source>
        <dbReference type="ARBA" id="ARBA00023285"/>
    </source>
</evidence>
<comment type="similarity">
    <text evidence="2">Belongs to the methylmalonyl-CoA mutase family.</text>
</comment>
<dbReference type="InterPro" id="IPR006099">
    <property type="entry name" value="MeMalonylCoA_mutase_a/b_cat"/>
</dbReference>
<dbReference type="PANTHER" id="PTHR48101:SF4">
    <property type="entry name" value="METHYLMALONYL-COA MUTASE, MITOCHONDRIAL"/>
    <property type="match status" value="1"/>
</dbReference>
<keyword evidence="6" id="KW-0170">Cobalt</keyword>
<dbReference type="Pfam" id="PF01642">
    <property type="entry name" value="MM_CoA_mutase"/>
    <property type="match status" value="1"/>
</dbReference>
<dbReference type="Proteomes" id="UP001501581">
    <property type="component" value="Unassembled WGS sequence"/>
</dbReference>
<feature type="domain" description="Methylmalonyl-CoA mutase alpha/beta chain catalytic" evidence="8">
    <location>
        <begin position="219"/>
        <end position="471"/>
    </location>
</feature>
<evidence type="ECO:0000256" key="4">
    <source>
        <dbReference type="ARBA" id="ARBA00022628"/>
    </source>
</evidence>
<dbReference type="PANTHER" id="PTHR48101">
    <property type="entry name" value="METHYLMALONYL-COA MUTASE, MITOCHONDRIAL-RELATED"/>
    <property type="match status" value="1"/>
</dbReference>
<organism evidence="9 10">
    <name type="scientific">Nocardioides dubius</name>
    <dbReference type="NCBI Taxonomy" id="317019"/>
    <lineage>
        <taxon>Bacteria</taxon>
        <taxon>Bacillati</taxon>
        <taxon>Actinomycetota</taxon>
        <taxon>Actinomycetes</taxon>
        <taxon>Propionibacteriales</taxon>
        <taxon>Nocardioidaceae</taxon>
        <taxon>Nocardioides</taxon>
    </lineage>
</organism>
<accession>A0ABN1TKX3</accession>
<dbReference type="EMBL" id="BAAALG010000001">
    <property type="protein sequence ID" value="GAA1091919.1"/>
    <property type="molecule type" value="Genomic_DNA"/>
</dbReference>
<keyword evidence="4" id="KW-0846">Cobalamin</keyword>
<dbReference type="Gene3D" id="3.20.20.240">
    <property type="entry name" value="Methylmalonyl-CoA mutase"/>
    <property type="match status" value="1"/>
</dbReference>
<feature type="region of interest" description="Disordered" evidence="7">
    <location>
        <begin position="1"/>
        <end position="23"/>
    </location>
</feature>
<protein>
    <submittedName>
        <fullName evidence="9">Methylmalonyl-CoA mutase family protein</fullName>
    </submittedName>
</protein>
<keyword evidence="5" id="KW-0413">Isomerase</keyword>
<evidence type="ECO:0000313" key="9">
    <source>
        <dbReference type="EMBL" id="GAA1091919.1"/>
    </source>
</evidence>
<dbReference type="InterPro" id="IPR036724">
    <property type="entry name" value="Cobalamin-bd_sf"/>
</dbReference>
<comment type="cofactor">
    <cofactor evidence="1">
        <name>adenosylcob(III)alamin</name>
        <dbReference type="ChEBI" id="CHEBI:18408"/>
    </cofactor>
</comment>